<dbReference type="Pfam" id="PF01253">
    <property type="entry name" value="SUI1"/>
    <property type="match status" value="1"/>
</dbReference>
<dbReference type="InterPro" id="IPR036877">
    <property type="entry name" value="SUI1_dom_sf"/>
</dbReference>
<dbReference type="Proteomes" id="UP000239326">
    <property type="component" value="Chromosome"/>
</dbReference>
<evidence type="ECO:0000313" key="4">
    <source>
        <dbReference type="EMBL" id="AVO42935.1"/>
    </source>
</evidence>
<dbReference type="PIRSF" id="PIRSF037511">
    <property type="entry name" value="Transl_init_SUI1_pro"/>
    <property type="match status" value="1"/>
</dbReference>
<keyword evidence="1" id="KW-0810">Translation regulation</keyword>
<dbReference type="AlphaFoldDB" id="A0A2S0N462"/>
<evidence type="ECO:0000256" key="1">
    <source>
        <dbReference type="ARBA" id="ARBA00022845"/>
    </source>
</evidence>
<evidence type="ECO:0000259" key="3">
    <source>
        <dbReference type="PROSITE" id="PS50296"/>
    </source>
</evidence>
<sequence>MSRKSSLSDLGGLVYSTDSGRMCPACRQAVSDCVCAQARPVPAGDGTARVCCETKGRRGKAVTVVRGLALEQGAMADLARALKTACGVGGTLKDGVIELQGEHMERVLAELAARGLRTKRAA</sequence>
<dbReference type="InterPro" id="IPR001950">
    <property type="entry name" value="SUI1"/>
</dbReference>
<dbReference type="OrthoDB" id="9792915at2"/>
<organism evidence="4 5">
    <name type="scientific">Simplicispira suum</name>
    <dbReference type="NCBI Taxonomy" id="2109915"/>
    <lineage>
        <taxon>Bacteria</taxon>
        <taxon>Pseudomonadati</taxon>
        <taxon>Pseudomonadota</taxon>
        <taxon>Betaproteobacteria</taxon>
        <taxon>Burkholderiales</taxon>
        <taxon>Comamonadaceae</taxon>
        <taxon>Simplicispira</taxon>
    </lineage>
</organism>
<dbReference type="NCBIfam" id="NF005297">
    <property type="entry name" value="PRK06824.1"/>
    <property type="match status" value="1"/>
</dbReference>
<accession>A0A2S0N462</accession>
<dbReference type="KEGG" id="simp:C6571_17970"/>
<evidence type="ECO:0000313" key="5">
    <source>
        <dbReference type="Proteomes" id="UP000239326"/>
    </source>
</evidence>
<proteinExistence type="predicted"/>
<reference evidence="4 5" key="1">
    <citation type="submission" date="2018-03" db="EMBL/GenBank/DDBJ databases">
        <title>Genome sequencing of Simplicispira sp.</title>
        <authorList>
            <person name="Kim S.-J."/>
            <person name="Heo J."/>
            <person name="Kwon S.-W."/>
        </authorList>
    </citation>
    <scope>NUCLEOTIDE SEQUENCE [LARGE SCALE GENOMIC DNA]</scope>
    <source>
        <strain evidence="4 5">SC1-8</strain>
    </source>
</reference>
<dbReference type="SUPFAM" id="SSF55159">
    <property type="entry name" value="eIF1-like"/>
    <property type="match status" value="1"/>
</dbReference>
<protein>
    <submittedName>
        <fullName evidence="4">Stress response translation initiation inhibitor YciH</fullName>
    </submittedName>
</protein>
<dbReference type="Gene3D" id="3.30.780.10">
    <property type="entry name" value="SUI1-like domain"/>
    <property type="match status" value="1"/>
</dbReference>
<dbReference type="GO" id="GO:0006417">
    <property type="term" value="P:regulation of translation"/>
    <property type="evidence" value="ECO:0007669"/>
    <property type="project" value="UniProtKB-KW"/>
</dbReference>
<dbReference type="InterPro" id="IPR005872">
    <property type="entry name" value="SUI1_arc_bac"/>
</dbReference>
<dbReference type="CDD" id="cd11567">
    <property type="entry name" value="YciH_like"/>
    <property type="match status" value="1"/>
</dbReference>
<keyword evidence="2" id="KW-0648">Protein biosynthesis</keyword>
<name>A0A2S0N462_9BURK</name>
<evidence type="ECO:0000256" key="2">
    <source>
        <dbReference type="ARBA" id="ARBA00022917"/>
    </source>
</evidence>
<dbReference type="PROSITE" id="PS50296">
    <property type="entry name" value="SUI1"/>
    <property type="match status" value="1"/>
</dbReference>
<gene>
    <name evidence="4" type="ORF">C6571_17970</name>
</gene>
<keyword evidence="5" id="KW-1185">Reference proteome</keyword>
<dbReference type="EMBL" id="CP027669">
    <property type="protein sequence ID" value="AVO42935.1"/>
    <property type="molecule type" value="Genomic_DNA"/>
</dbReference>
<feature type="domain" description="SUI1" evidence="3">
    <location>
        <begin position="54"/>
        <end position="115"/>
    </location>
</feature>
<dbReference type="GO" id="GO:0003743">
    <property type="term" value="F:translation initiation factor activity"/>
    <property type="evidence" value="ECO:0007669"/>
    <property type="project" value="InterPro"/>
</dbReference>